<evidence type="ECO:0000313" key="1">
    <source>
        <dbReference type="EMBL" id="GEN63357.1"/>
    </source>
</evidence>
<name>A0A511XK79_9PROT</name>
<keyword evidence="2" id="KW-1185">Reference proteome</keyword>
<dbReference type="Pfam" id="PF10014">
    <property type="entry name" value="2OG-Fe_Oxy_2"/>
    <property type="match status" value="1"/>
</dbReference>
<comment type="caution">
    <text evidence="1">The sequence shown here is derived from an EMBL/GenBank/DDBJ whole genome shotgun (WGS) entry which is preliminary data.</text>
</comment>
<gene>
    <name evidence="1" type="ORF">AOE01nite_15810</name>
</gene>
<dbReference type="AlphaFoldDB" id="A0A511XK79"/>
<reference evidence="1 2" key="1">
    <citation type="submission" date="2019-07" db="EMBL/GenBank/DDBJ databases">
        <title>Whole genome shotgun sequence of Acetobacter oeni NBRC 105207.</title>
        <authorList>
            <person name="Hosoyama A."/>
            <person name="Uohara A."/>
            <person name="Ohji S."/>
            <person name="Ichikawa N."/>
        </authorList>
    </citation>
    <scope>NUCLEOTIDE SEQUENCE [LARGE SCALE GENOMIC DNA]</scope>
    <source>
        <strain evidence="1 2">NBRC 105207</strain>
    </source>
</reference>
<dbReference type="Gene3D" id="2.60.120.620">
    <property type="entry name" value="q2cbj1_9rhob like domain"/>
    <property type="match status" value="1"/>
</dbReference>
<organism evidence="1 2">
    <name type="scientific">Acetobacter oeni</name>
    <dbReference type="NCBI Taxonomy" id="304077"/>
    <lineage>
        <taxon>Bacteria</taxon>
        <taxon>Pseudomonadati</taxon>
        <taxon>Pseudomonadota</taxon>
        <taxon>Alphaproteobacteria</taxon>
        <taxon>Acetobacterales</taxon>
        <taxon>Acetobacteraceae</taxon>
        <taxon>Acetobacter</taxon>
    </lineage>
</organism>
<sequence>MFLPQANRLQKKLIRRTLTVRLVAKMLPGQGRETGTMENNSTRPGEVAVLDAVESETRKDHFARIASAQMRLLLEAFGMSDWDGFAESWGRLGVDRYMADGARYRRRRYATFSLTQDAIIRKRHQPHYQSRDYNTLNGGIERWFEPVEKKVASHPVMHAALALTRRLAMDLTPENERPDVWHAEVHQFRIEAQENITGHPTPEGLHRDGVDWVLVVMVRRENVTSGDTTIHDLQAHVAGSFTLSAPLDAAFVDDNHVFHGVTPIQPVDPTQPAFRDVLVVTLRHQ</sequence>
<protein>
    <recommendedName>
        <fullName evidence="3">2OG-Fe dioxygenase family protein</fullName>
    </recommendedName>
</protein>
<proteinExistence type="predicted"/>
<evidence type="ECO:0000313" key="2">
    <source>
        <dbReference type="Proteomes" id="UP000321746"/>
    </source>
</evidence>
<dbReference type="InterPro" id="IPR018724">
    <property type="entry name" value="2OG-Fe_dioxygenase"/>
</dbReference>
<dbReference type="EMBL" id="BJYG01000019">
    <property type="protein sequence ID" value="GEN63357.1"/>
    <property type="molecule type" value="Genomic_DNA"/>
</dbReference>
<evidence type="ECO:0008006" key="3">
    <source>
        <dbReference type="Google" id="ProtNLM"/>
    </source>
</evidence>
<dbReference type="Proteomes" id="UP000321746">
    <property type="component" value="Unassembled WGS sequence"/>
</dbReference>
<dbReference type="GO" id="GO:0051213">
    <property type="term" value="F:dioxygenase activity"/>
    <property type="evidence" value="ECO:0007669"/>
    <property type="project" value="InterPro"/>
</dbReference>
<accession>A0A511XK79</accession>